<dbReference type="KEGG" id="spaa:SPAPADRAFT_60413"/>
<keyword evidence="1" id="KW-0472">Membrane</keyword>
<keyword evidence="3" id="KW-1185">Reference proteome</keyword>
<dbReference type="GeneID" id="18873395"/>
<proteinExistence type="predicted"/>
<name>G3AL64_SPAPN</name>
<gene>
    <name evidence="2" type="ORF">SPAPADRAFT_60413</name>
</gene>
<organism evidence="3">
    <name type="scientific">Spathaspora passalidarum (strain NRRL Y-27907 / 11-Y1)</name>
    <dbReference type="NCBI Taxonomy" id="619300"/>
    <lineage>
        <taxon>Eukaryota</taxon>
        <taxon>Fungi</taxon>
        <taxon>Dikarya</taxon>
        <taxon>Ascomycota</taxon>
        <taxon>Saccharomycotina</taxon>
        <taxon>Pichiomycetes</taxon>
        <taxon>Debaryomycetaceae</taxon>
        <taxon>Spathaspora</taxon>
    </lineage>
</organism>
<feature type="transmembrane region" description="Helical" evidence="1">
    <location>
        <begin position="20"/>
        <end position="41"/>
    </location>
</feature>
<dbReference type="HOGENOM" id="CLU_2869064_0_0_1"/>
<evidence type="ECO:0000313" key="3">
    <source>
        <dbReference type="Proteomes" id="UP000000709"/>
    </source>
</evidence>
<dbReference type="AlphaFoldDB" id="G3AL64"/>
<dbReference type="Proteomes" id="UP000000709">
    <property type="component" value="Unassembled WGS sequence"/>
</dbReference>
<keyword evidence="1" id="KW-1133">Transmembrane helix</keyword>
<evidence type="ECO:0000313" key="2">
    <source>
        <dbReference type="EMBL" id="EGW33107.1"/>
    </source>
</evidence>
<protein>
    <submittedName>
        <fullName evidence="2">Uncharacterized protein</fullName>
    </submittedName>
</protein>
<evidence type="ECO:0000256" key="1">
    <source>
        <dbReference type="SAM" id="Phobius"/>
    </source>
</evidence>
<sequence length="64" mass="7128">MNIRYFISGRNISQIGNPRIIVSSIAILLTIFVLIETTATIRRDSVLGSNIFQLLSSLLKHVSL</sequence>
<dbReference type="EMBL" id="GL996501">
    <property type="protein sequence ID" value="EGW33107.1"/>
    <property type="molecule type" value="Genomic_DNA"/>
</dbReference>
<dbReference type="InParanoid" id="G3AL64"/>
<dbReference type="RefSeq" id="XP_007374622.1">
    <property type="nucleotide sequence ID" value="XM_007374560.1"/>
</dbReference>
<keyword evidence="1" id="KW-0812">Transmembrane</keyword>
<reference evidence="2 3" key="1">
    <citation type="journal article" date="2011" name="Proc. Natl. Acad. Sci. U.S.A.">
        <title>Comparative genomics of xylose-fermenting fungi for enhanced biofuel production.</title>
        <authorList>
            <person name="Wohlbach D.J."/>
            <person name="Kuo A."/>
            <person name="Sato T.K."/>
            <person name="Potts K.M."/>
            <person name="Salamov A.A."/>
            <person name="LaButti K.M."/>
            <person name="Sun H."/>
            <person name="Clum A."/>
            <person name="Pangilinan J.L."/>
            <person name="Lindquist E.A."/>
            <person name="Lucas S."/>
            <person name="Lapidus A."/>
            <person name="Jin M."/>
            <person name="Gunawan C."/>
            <person name="Balan V."/>
            <person name="Dale B.E."/>
            <person name="Jeffries T.W."/>
            <person name="Zinkel R."/>
            <person name="Barry K.W."/>
            <person name="Grigoriev I.V."/>
            <person name="Gasch A.P."/>
        </authorList>
    </citation>
    <scope>NUCLEOTIDE SEQUENCE [LARGE SCALE GENOMIC DNA]</scope>
    <source>
        <strain evidence="3">NRRL Y-27907 / 11-Y1</strain>
    </source>
</reference>
<accession>G3AL64</accession>